<dbReference type="Gene3D" id="4.10.900.10">
    <property type="entry name" value="TCF3-CBD (Catenin binding domain)"/>
    <property type="match status" value="1"/>
</dbReference>
<dbReference type="Pfam" id="PF00505">
    <property type="entry name" value="HMG_box"/>
    <property type="match status" value="1"/>
</dbReference>
<dbReference type="GO" id="GO:0060070">
    <property type="term" value="P:canonical Wnt signaling pathway"/>
    <property type="evidence" value="ECO:0007669"/>
    <property type="project" value="TreeGrafter"/>
</dbReference>
<feature type="compositionally biased region" description="Polar residues" evidence="10">
    <location>
        <begin position="525"/>
        <end position="543"/>
    </location>
</feature>
<dbReference type="CDD" id="cd21996">
    <property type="entry name" value="HMG-box_TCF7-like"/>
    <property type="match status" value="1"/>
</dbReference>
<evidence type="ECO:0000313" key="12">
    <source>
        <dbReference type="Proteomes" id="UP001165740"/>
    </source>
</evidence>
<feature type="region of interest" description="Disordered" evidence="10">
    <location>
        <begin position="476"/>
        <end position="591"/>
    </location>
</feature>
<evidence type="ECO:0000256" key="7">
    <source>
        <dbReference type="ARBA" id="ARBA00023163"/>
    </source>
</evidence>
<keyword evidence="4" id="KW-0805">Transcription regulation</keyword>
<feature type="DNA-binding region" description="HMG box" evidence="9">
    <location>
        <begin position="279"/>
        <end position="347"/>
    </location>
</feature>
<dbReference type="RefSeq" id="XP_055876680.1">
    <property type="nucleotide sequence ID" value="XM_056020705.1"/>
</dbReference>
<feature type="compositionally biased region" description="Pro residues" evidence="10">
    <location>
        <begin position="578"/>
        <end position="588"/>
    </location>
</feature>
<feature type="compositionally biased region" description="Acidic residues" evidence="10">
    <location>
        <begin position="482"/>
        <end position="494"/>
    </location>
</feature>
<dbReference type="GO" id="GO:0000981">
    <property type="term" value="F:DNA-binding transcription factor activity, RNA polymerase II-specific"/>
    <property type="evidence" value="ECO:0007669"/>
    <property type="project" value="TreeGrafter"/>
</dbReference>
<feature type="compositionally biased region" description="Low complexity" evidence="10">
    <location>
        <begin position="210"/>
        <end position="224"/>
    </location>
</feature>
<evidence type="ECO:0000256" key="3">
    <source>
        <dbReference type="ARBA" id="ARBA00022687"/>
    </source>
</evidence>
<dbReference type="GO" id="GO:1990907">
    <property type="term" value="C:beta-catenin-TCF complex"/>
    <property type="evidence" value="ECO:0007669"/>
    <property type="project" value="TreeGrafter"/>
</dbReference>
<dbReference type="OMA" id="HKEDYHK"/>
<keyword evidence="8 9" id="KW-0539">Nucleus</keyword>
<evidence type="ECO:0000256" key="8">
    <source>
        <dbReference type="ARBA" id="ARBA00023242"/>
    </source>
</evidence>
<dbReference type="InterPro" id="IPR036910">
    <property type="entry name" value="HMG_box_dom_sf"/>
</dbReference>
<feature type="compositionally biased region" description="Polar residues" evidence="10">
    <location>
        <begin position="55"/>
        <end position="72"/>
    </location>
</feature>
<keyword evidence="3" id="KW-0879">Wnt signaling pathway</keyword>
<feature type="compositionally biased region" description="Polar residues" evidence="10">
    <location>
        <begin position="558"/>
        <end position="575"/>
    </location>
</feature>
<feature type="compositionally biased region" description="Low complexity" evidence="10">
    <location>
        <begin position="377"/>
        <end position="393"/>
    </location>
</feature>
<dbReference type="SMART" id="SM01366">
    <property type="entry name" value="c-clamp"/>
    <property type="match status" value="1"/>
</dbReference>
<dbReference type="PROSITE" id="PS50118">
    <property type="entry name" value="HMG_BOX_2"/>
    <property type="match status" value="1"/>
</dbReference>
<dbReference type="Proteomes" id="UP001165740">
    <property type="component" value="Chromosome 2"/>
</dbReference>
<dbReference type="FunFam" id="1.10.30.10:FF:000001">
    <property type="entry name" value="transcription factor 7 isoform X2"/>
    <property type="match status" value="1"/>
</dbReference>
<feature type="region of interest" description="Disordered" evidence="10">
    <location>
        <begin position="1"/>
        <end position="90"/>
    </location>
</feature>
<evidence type="ECO:0000256" key="6">
    <source>
        <dbReference type="ARBA" id="ARBA00023159"/>
    </source>
</evidence>
<accession>A0A9W2ZP42</accession>
<dbReference type="Gene3D" id="1.10.30.10">
    <property type="entry name" value="High mobility group box domain"/>
    <property type="match status" value="1"/>
</dbReference>
<feature type="compositionally biased region" description="Gly residues" evidence="10">
    <location>
        <begin position="366"/>
        <end position="376"/>
    </location>
</feature>
<evidence type="ECO:0000256" key="4">
    <source>
        <dbReference type="ARBA" id="ARBA00023015"/>
    </source>
</evidence>
<name>A0A9W2ZP42_BIOGL</name>
<evidence type="ECO:0000313" key="13">
    <source>
        <dbReference type="RefSeq" id="XP_055876680.1"/>
    </source>
</evidence>
<evidence type="ECO:0000256" key="1">
    <source>
        <dbReference type="ARBA" id="ARBA00004123"/>
    </source>
</evidence>
<feature type="domain" description="HMG box" evidence="11">
    <location>
        <begin position="279"/>
        <end position="347"/>
    </location>
</feature>
<protein>
    <submittedName>
        <fullName evidence="13">Transcription factor 7-like 2 isoform X1</fullName>
    </submittedName>
</protein>
<feature type="compositionally biased region" description="Basic and acidic residues" evidence="10">
    <location>
        <begin position="18"/>
        <end position="44"/>
    </location>
</feature>
<organism evidence="12 13">
    <name type="scientific">Biomphalaria glabrata</name>
    <name type="common">Bloodfluke planorb</name>
    <name type="synonym">Freshwater snail</name>
    <dbReference type="NCBI Taxonomy" id="6526"/>
    <lineage>
        <taxon>Eukaryota</taxon>
        <taxon>Metazoa</taxon>
        <taxon>Spiralia</taxon>
        <taxon>Lophotrochozoa</taxon>
        <taxon>Mollusca</taxon>
        <taxon>Gastropoda</taxon>
        <taxon>Heterobranchia</taxon>
        <taxon>Euthyneura</taxon>
        <taxon>Panpulmonata</taxon>
        <taxon>Hygrophila</taxon>
        <taxon>Lymnaeoidea</taxon>
        <taxon>Planorbidae</taxon>
        <taxon>Biomphalaria</taxon>
    </lineage>
</organism>
<dbReference type="PANTHER" id="PTHR10373">
    <property type="entry name" value="TRANSCRIPTION FACTOR 7 FAMILY MEMBER"/>
    <property type="match status" value="1"/>
</dbReference>
<dbReference type="OrthoDB" id="2307332at2759"/>
<sequence>MTMPHMSSGGSEDFYSTDEVKVYKDEGNKDEEKRSSENLTEEKLGLVTESEEGKNTSLQANFTGSDKSSNTVSDDEKSTSGPAAPGHGPPGSLGFFIPPYASAYPNGAAKFGMVQPPYPGLVMYNDFAQPPPAHKGYSPVYTDPKTGLPRPPMYAAYPAPPGQFSHPLYSPEFTGASPWHRPGYPLTSGAFAGSFPPSLSSLSRYGPPSLLTHPGLGHPGIPHPASLGAVPKSELMSPQLLQDSHRQLNSSSHGDENSGCKSSHHGGGSGEETRKKPYVKKPLNAFMLFMKEMRPKVISECTLKESAAINQILGRRWHALDRSEQAKYYEMARKEKELHLQLYPGWSARDNYAAHQKKKKRKKDGSGGGSSGGGSMGSSSLSPMGGSSSMSSGGHLGGMCMESDSKSGFSGECPNEKKCRARYGMDQQSRWCKPCRSLHEKSDQALVETDQKNFLLVKVPTASLTHGTLRKKKCIRYKLGEGDEAGEDEEDNEDSGARNRTADSSFLSGCESDSSNMIDSPRSLKCSSDANQETNMRGVSSPLSPIVDEEVEMRSDEQSPMQPVNLSSPASVTSQLPTTPPGLPPPRRLTPHTVDSFLFPTLPLRLPYPLPPSPLALPYLSYPPPMHQYPQPPSTSRLADGSPFSLDIKPF</sequence>
<keyword evidence="6" id="KW-0010">Activator</keyword>
<dbReference type="SUPFAM" id="SSF47095">
    <property type="entry name" value="HMG-box"/>
    <property type="match status" value="1"/>
</dbReference>
<feature type="region of interest" description="Disordered" evidence="10">
    <location>
        <begin position="627"/>
        <end position="651"/>
    </location>
</feature>
<dbReference type="GeneID" id="106050505"/>
<dbReference type="InterPro" id="IPR009071">
    <property type="entry name" value="HMG_box_dom"/>
</dbReference>
<keyword evidence="5 9" id="KW-0238">DNA-binding</keyword>
<keyword evidence="7" id="KW-0804">Transcription</keyword>
<evidence type="ECO:0000256" key="2">
    <source>
        <dbReference type="ARBA" id="ARBA00006569"/>
    </source>
</evidence>
<dbReference type="PANTHER" id="PTHR10373:SF38">
    <property type="entry name" value="PROTEIN PANGOLIN, ISOFORM J"/>
    <property type="match status" value="1"/>
</dbReference>
<comment type="similarity">
    <text evidence="2">Belongs to the TCF/LEF family.</text>
</comment>
<feature type="region of interest" description="Disordered" evidence="10">
    <location>
        <begin position="210"/>
        <end position="230"/>
    </location>
</feature>
<proteinExistence type="inferred from homology"/>
<gene>
    <name evidence="13" type="primary">LOC106050505</name>
</gene>
<evidence type="ECO:0000256" key="5">
    <source>
        <dbReference type="ARBA" id="ARBA00023125"/>
    </source>
</evidence>
<feature type="region of interest" description="Disordered" evidence="10">
    <location>
        <begin position="353"/>
        <end position="401"/>
    </location>
</feature>
<evidence type="ECO:0000256" key="9">
    <source>
        <dbReference type="PROSITE-ProRule" id="PRU00267"/>
    </source>
</evidence>
<feature type="region of interest" description="Disordered" evidence="10">
    <location>
        <begin position="244"/>
        <end position="277"/>
    </location>
</feature>
<reference evidence="13" key="1">
    <citation type="submission" date="2025-08" db="UniProtKB">
        <authorList>
            <consortium name="RefSeq"/>
        </authorList>
    </citation>
    <scope>IDENTIFICATION</scope>
</reference>
<keyword evidence="12" id="KW-1185">Reference proteome</keyword>
<dbReference type="GO" id="GO:0000978">
    <property type="term" value="F:RNA polymerase II cis-regulatory region sequence-specific DNA binding"/>
    <property type="evidence" value="ECO:0007669"/>
    <property type="project" value="TreeGrafter"/>
</dbReference>
<comment type="subcellular location">
    <subcellularLocation>
        <location evidence="1">Nucleus</location>
    </subcellularLocation>
</comment>
<dbReference type="GO" id="GO:0000785">
    <property type="term" value="C:chromatin"/>
    <property type="evidence" value="ECO:0007669"/>
    <property type="project" value="TreeGrafter"/>
</dbReference>
<dbReference type="SMART" id="SM00398">
    <property type="entry name" value="HMG"/>
    <property type="match status" value="1"/>
</dbReference>
<feature type="compositionally biased region" description="Polar residues" evidence="10">
    <location>
        <begin position="502"/>
        <end position="518"/>
    </location>
</feature>
<evidence type="ECO:0000259" key="11">
    <source>
        <dbReference type="PROSITE" id="PS50118"/>
    </source>
</evidence>
<dbReference type="InterPro" id="IPR024940">
    <property type="entry name" value="TCF/LEF"/>
</dbReference>
<dbReference type="InterPro" id="IPR027397">
    <property type="entry name" value="Catenin-bd_sf"/>
</dbReference>
<dbReference type="AlphaFoldDB" id="A0A9W2ZP42"/>
<evidence type="ECO:0000256" key="10">
    <source>
        <dbReference type="SAM" id="MobiDB-lite"/>
    </source>
</evidence>